<keyword evidence="1" id="KW-1133">Transmembrane helix</keyword>
<feature type="transmembrane region" description="Helical" evidence="1">
    <location>
        <begin position="59"/>
        <end position="86"/>
    </location>
</feature>
<keyword evidence="1" id="KW-0472">Membrane</keyword>
<evidence type="ECO:0000313" key="3">
    <source>
        <dbReference type="Proteomes" id="UP000694391"/>
    </source>
</evidence>
<proteinExistence type="predicted"/>
<evidence type="ECO:0000313" key="2">
    <source>
        <dbReference type="Ensembl" id="ENSCAFP00020014007.1"/>
    </source>
</evidence>
<dbReference type="AlphaFoldDB" id="A0A8C0QZA7"/>
<keyword evidence="1" id="KW-0812">Transmembrane</keyword>
<accession>A0A8C0QZA7</accession>
<dbReference type="GeneTree" id="ENSGT01150000288462"/>
<reference evidence="2" key="2">
    <citation type="submission" date="2025-09" db="UniProtKB">
        <authorList>
            <consortium name="Ensembl"/>
        </authorList>
    </citation>
    <scope>IDENTIFICATION</scope>
</reference>
<dbReference type="Ensembl" id="ENSCAFT00020016273.1">
    <property type="protein sequence ID" value="ENSCAFP00020014007.1"/>
    <property type="gene ID" value="ENSCAFG00020011319.1"/>
</dbReference>
<feature type="transmembrane region" description="Helical" evidence="1">
    <location>
        <begin position="7"/>
        <end position="26"/>
    </location>
</feature>
<protein>
    <submittedName>
        <fullName evidence="2">Uncharacterized protein</fullName>
    </submittedName>
</protein>
<sequence>AQVKLSILADGVIIFVSFGTSIFNFLKNLHTVSQSGCASLPALQECKKRALFLHPCQHLFLMLILAVLTGVRWYLIVVLTCISLMISDVEHLFMCLLTPEVFLGKMSLHVF</sequence>
<organism evidence="2 3">
    <name type="scientific">Canis lupus dingo</name>
    <name type="common">dingo</name>
    <dbReference type="NCBI Taxonomy" id="286419"/>
    <lineage>
        <taxon>Eukaryota</taxon>
        <taxon>Metazoa</taxon>
        <taxon>Chordata</taxon>
        <taxon>Craniata</taxon>
        <taxon>Vertebrata</taxon>
        <taxon>Euteleostomi</taxon>
        <taxon>Mammalia</taxon>
        <taxon>Eutheria</taxon>
        <taxon>Laurasiatheria</taxon>
        <taxon>Carnivora</taxon>
        <taxon>Caniformia</taxon>
        <taxon>Canidae</taxon>
        <taxon>Canis</taxon>
    </lineage>
</organism>
<reference evidence="2" key="1">
    <citation type="submission" date="2025-08" db="UniProtKB">
        <authorList>
            <consortium name="Ensembl"/>
        </authorList>
    </citation>
    <scope>IDENTIFICATION</scope>
</reference>
<dbReference type="Proteomes" id="UP000694391">
    <property type="component" value="Unplaced"/>
</dbReference>
<evidence type="ECO:0000256" key="1">
    <source>
        <dbReference type="SAM" id="Phobius"/>
    </source>
</evidence>
<name>A0A8C0QZA7_CANLU</name>
<keyword evidence="3" id="KW-1185">Reference proteome</keyword>